<dbReference type="AlphaFoldDB" id="A0A4Y2WTY9"/>
<accession>A0A4Y2WTY9</accession>
<organism evidence="2 3">
    <name type="scientific">Araneus ventricosus</name>
    <name type="common">Orbweaver spider</name>
    <name type="synonym">Epeira ventricosa</name>
    <dbReference type="NCBI Taxonomy" id="182803"/>
    <lineage>
        <taxon>Eukaryota</taxon>
        <taxon>Metazoa</taxon>
        <taxon>Ecdysozoa</taxon>
        <taxon>Arthropoda</taxon>
        <taxon>Chelicerata</taxon>
        <taxon>Arachnida</taxon>
        <taxon>Araneae</taxon>
        <taxon>Araneomorphae</taxon>
        <taxon>Entelegynae</taxon>
        <taxon>Araneoidea</taxon>
        <taxon>Araneidae</taxon>
        <taxon>Araneus</taxon>
    </lineage>
</organism>
<name>A0A4Y2WTY9_ARAVE</name>
<reference evidence="2 3" key="1">
    <citation type="journal article" date="2019" name="Sci. Rep.">
        <title>Orb-weaving spider Araneus ventricosus genome elucidates the spidroin gene catalogue.</title>
        <authorList>
            <person name="Kono N."/>
            <person name="Nakamura H."/>
            <person name="Ohtoshi R."/>
            <person name="Moran D.A.P."/>
            <person name="Shinohara A."/>
            <person name="Yoshida Y."/>
            <person name="Fujiwara M."/>
            <person name="Mori M."/>
            <person name="Tomita M."/>
            <person name="Arakawa K."/>
        </authorList>
    </citation>
    <scope>NUCLEOTIDE SEQUENCE [LARGE SCALE GENOMIC DNA]</scope>
</reference>
<feature type="compositionally biased region" description="Basic and acidic residues" evidence="1">
    <location>
        <begin position="1"/>
        <end position="13"/>
    </location>
</feature>
<feature type="compositionally biased region" description="Basic and acidic residues" evidence="1">
    <location>
        <begin position="21"/>
        <end position="63"/>
    </location>
</feature>
<evidence type="ECO:0000313" key="3">
    <source>
        <dbReference type="Proteomes" id="UP000499080"/>
    </source>
</evidence>
<keyword evidence="3" id="KW-1185">Reference proteome</keyword>
<evidence type="ECO:0000256" key="1">
    <source>
        <dbReference type="SAM" id="MobiDB-lite"/>
    </source>
</evidence>
<proteinExistence type="predicted"/>
<gene>
    <name evidence="2" type="ORF">AVEN_9319_1</name>
</gene>
<dbReference type="Proteomes" id="UP000499080">
    <property type="component" value="Unassembled WGS sequence"/>
</dbReference>
<protein>
    <submittedName>
        <fullName evidence="2">Uncharacterized protein</fullName>
    </submittedName>
</protein>
<feature type="non-terminal residue" evidence="2">
    <location>
        <position position="63"/>
    </location>
</feature>
<sequence>MADDKEKESKMVSEAKPGIAEQDRVEDSAAYIKRIEGETPARRERDATAHIRRIERQTPDQVH</sequence>
<feature type="region of interest" description="Disordered" evidence="1">
    <location>
        <begin position="1"/>
        <end position="63"/>
    </location>
</feature>
<evidence type="ECO:0000313" key="2">
    <source>
        <dbReference type="EMBL" id="GBO39357.1"/>
    </source>
</evidence>
<dbReference type="EMBL" id="BGPR01064379">
    <property type="protein sequence ID" value="GBO39357.1"/>
    <property type="molecule type" value="Genomic_DNA"/>
</dbReference>
<comment type="caution">
    <text evidence="2">The sequence shown here is derived from an EMBL/GenBank/DDBJ whole genome shotgun (WGS) entry which is preliminary data.</text>
</comment>